<accession>A0A0R0D827</accession>
<dbReference type="AlphaFoldDB" id="A0A0R0D827"/>
<comment type="caution">
    <text evidence="2">The sequence shown here is derived from an EMBL/GenBank/DDBJ whole genome shotgun (WGS) entry which is preliminary data.</text>
</comment>
<feature type="compositionally biased region" description="Low complexity" evidence="1">
    <location>
        <begin position="273"/>
        <end position="287"/>
    </location>
</feature>
<feature type="region of interest" description="Disordered" evidence="1">
    <location>
        <begin position="261"/>
        <end position="287"/>
    </location>
</feature>
<keyword evidence="3" id="KW-1185">Reference proteome</keyword>
<protein>
    <submittedName>
        <fullName evidence="2">Uncharacterized protein</fullName>
    </submittedName>
</protein>
<dbReference type="Proteomes" id="UP000051386">
    <property type="component" value="Unassembled WGS sequence"/>
</dbReference>
<dbReference type="PATRIC" id="fig|517011.3.peg.1809"/>
<sequence length="373" mass="41180">MVGHHRLYAVVTIALLDSPVDASVETLLTDDPMSLLRNTFRLMEYVDIGGMRHLFIAYLVAQDESGKQGVAAGIVDVEVDDSGRASLKDPRRNWIIGAPDLEALVTSLEDMSGLVFDPGPDRRHADADMPRPIIPEPASNLWVTEEERLSWTPPHARLPYDRSLGFITPVVIPESAHHPAVELYANSFSVRGNSLVYAEDNRSTGVLRFGCPTIQHSSAAIRHCPPGADADFAARFGLQHGYVYNLESLARQLVAGGMVRVPDPDAETEDTGDTALTTTTTPPDTSPESALRCAACFTFKQGILDYKDPHGRQGILRFDAVPGHRQQYLLGDIERAEDQEFVLLNGFNRLGRYTEDAIVQWFIGQGYVRQRVT</sequence>
<dbReference type="EMBL" id="LDJK01000043">
    <property type="protein sequence ID" value="KRG73587.1"/>
    <property type="molecule type" value="Genomic_DNA"/>
</dbReference>
<evidence type="ECO:0000256" key="1">
    <source>
        <dbReference type="SAM" id="MobiDB-lite"/>
    </source>
</evidence>
<organism evidence="2 3">
    <name type="scientific">Stenotrophomonas chelatiphaga</name>
    <dbReference type="NCBI Taxonomy" id="517011"/>
    <lineage>
        <taxon>Bacteria</taxon>
        <taxon>Pseudomonadati</taxon>
        <taxon>Pseudomonadota</taxon>
        <taxon>Gammaproteobacteria</taxon>
        <taxon>Lysobacterales</taxon>
        <taxon>Lysobacteraceae</taxon>
        <taxon>Stenotrophomonas</taxon>
    </lineage>
</organism>
<proteinExistence type="predicted"/>
<reference evidence="2 3" key="1">
    <citation type="submission" date="2015-05" db="EMBL/GenBank/DDBJ databases">
        <title>Genome sequencing and analysis of members of genus Stenotrophomonas.</title>
        <authorList>
            <person name="Patil P.P."/>
            <person name="Midha S."/>
            <person name="Patil P.B."/>
        </authorList>
    </citation>
    <scope>NUCLEOTIDE SEQUENCE [LARGE SCALE GENOMIC DNA]</scope>
    <source>
        <strain evidence="2 3">DSM 21508</strain>
    </source>
</reference>
<evidence type="ECO:0000313" key="2">
    <source>
        <dbReference type="EMBL" id="KRG73587.1"/>
    </source>
</evidence>
<name>A0A0R0D827_9GAMM</name>
<gene>
    <name evidence="2" type="ORF">ABB28_10480</name>
</gene>
<evidence type="ECO:0000313" key="3">
    <source>
        <dbReference type="Proteomes" id="UP000051386"/>
    </source>
</evidence>